<organism evidence="9 10">
    <name type="scientific">Candidatus Fimadaptatus faecigallinarum</name>
    <dbReference type="NCBI Taxonomy" id="2840814"/>
    <lineage>
        <taxon>Bacteria</taxon>
        <taxon>Bacillati</taxon>
        <taxon>Bacillota</taxon>
        <taxon>Clostridia</taxon>
        <taxon>Eubacteriales</taxon>
        <taxon>Candidatus Fimadaptatus</taxon>
    </lineage>
</organism>
<feature type="region of interest" description="Disordered" evidence="7">
    <location>
        <begin position="590"/>
        <end position="715"/>
    </location>
</feature>
<dbReference type="NCBIfam" id="TIGR03904">
    <property type="entry name" value="SAM_YgiQ"/>
    <property type="match status" value="1"/>
</dbReference>
<gene>
    <name evidence="9" type="ORF">IAC59_07650</name>
</gene>
<keyword evidence="1 6" id="KW-0004">4Fe-4S</keyword>
<dbReference type="GO" id="GO:0005506">
    <property type="term" value="F:iron ion binding"/>
    <property type="evidence" value="ECO:0007669"/>
    <property type="project" value="UniProtKB-UniRule"/>
</dbReference>
<keyword evidence="4 6" id="KW-0408">Iron</keyword>
<evidence type="ECO:0000313" key="10">
    <source>
        <dbReference type="Proteomes" id="UP000824123"/>
    </source>
</evidence>
<comment type="cofactor">
    <cofactor evidence="6">
        <name>[4Fe-4S] cluster</name>
        <dbReference type="ChEBI" id="CHEBI:49883"/>
    </cofactor>
    <text evidence="6">Binds 1 [4Fe-4S] cluster. The cluster is coordinated with 3 cysteines and an exchangeable S-adenosyl-L-methionine.</text>
</comment>
<feature type="compositionally biased region" description="Basic and acidic residues" evidence="7">
    <location>
        <begin position="602"/>
        <end position="646"/>
    </location>
</feature>
<dbReference type="EMBL" id="DVNK01000048">
    <property type="protein sequence ID" value="HIU47118.1"/>
    <property type="molecule type" value="Genomic_DNA"/>
</dbReference>
<dbReference type="SFLD" id="SFLDS00029">
    <property type="entry name" value="Radical_SAM"/>
    <property type="match status" value="1"/>
</dbReference>
<dbReference type="Pfam" id="PF11842">
    <property type="entry name" value="DUF3362"/>
    <property type="match status" value="1"/>
</dbReference>
<evidence type="ECO:0000313" key="9">
    <source>
        <dbReference type="EMBL" id="HIU47118.1"/>
    </source>
</evidence>
<evidence type="ECO:0000259" key="8">
    <source>
        <dbReference type="PROSITE" id="PS51918"/>
    </source>
</evidence>
<dbReference type="InterPro" id="IPR013704">
    <property type="entry name" value="UPF0313_N"/>
</dbReference>
<proteinExistence type="inferred from homology"/>
<evidence type="ECO:0000256" key="7">
    <source>
        <dbReference type="SAM" id="MobiDB-lite"/>
    </source>
</evidence>
<dbReference type="HAMAP" id="MF_01251">
    <property type="entry name" value="UPF0313"/>
    <property type="match status" value="1"/>
</dbReference>
<evidence type="ECO:0000256" key="1">
    <source>
        <dbReference type="ARBA" id="ARBA00022485"/>
    </source>
</evidence>
<dbReference type="PROSITE" id="PS51918">
    <property type="entry name" value="RADICAL_SAM"/>
    <property type="match status" value="1"/>
</dbReference>
<dbReference type="InterPro" id="IPR024560">
    <property type="entry name" value="UPF0313_C"/>
</dbReference>
<reference evidence="9" key="2">
    <citation type="journal article" date="2021" name="PeerJ">
        <title>Extensive microbial diversity within the chicken gut microbiome revealed by metagenomics and culture.</title>
        <authorList>
            <person name="Gilroy R."/>
            <person name="Ravi A."/>
            <person name="Getino M."/>
            <person name="Pursley I."/>
            <person name="Horton D.L."/>
            <person name="Alikhan N.F."/>
            <person name="Baker D."/>
            <person name="Gharbi K."/>
            <person name="Hall N."/>
            <person name="Watson M."/>
            <person name="Adriaenssens E.M."/>
            <person name="Foster-Nyarko E."/>
            <person name="Jarju S."/>
            <person name="Secka A."/>
            <person name="Antonio M."/>
            <person name="Oren A."/>
            <person name="Chaudhuri R.R."/>
            <person name="La Ragione R."/>
            <person name="Hildebrand F."/>
            <person name="Pallen M.J."/>
        </authorList>
    </citation>
    <scope>NUCLEOTIDE SEQUENCE</scope>
    <source>
        <strain evidence="9">ChiSxjej2B14-8506</strain>
    </source>
</reference>
<evidence type="ECO:0000256" key="4">
    <source>
        <dbReference type="ARBA" id="ARBA00023004"/>
    </source>
</evidence>
<name>A0A9D1LS80_9FIRM</name>
<dbReference type="InterPro" id="IPR007197">
    <property type="entry name" value="rSAM"/>
</dbReference>
<evidence type="ECO:0000256" key="5">
    <source>
        <dbReference type="ARBA" id="ARBA00023014"/>
    </source>
</evidence>
<dbReference type="SMART" id="SM00729">
    <property type="entry name" value="Elp3"/>
    <property type="match status" value="1"/>
</dbReference>
<dbReference type="SFLD" id="SFLDG01082">
    <property type="entry name" value="B12-binding_domain_containing"/>
    <property type="match status" value="1"/>
</dbReference>
<feature type="binding site" evidence="6">
    <location>
        <position position="310"/>
    </location>
    <ligand>
        <name>[4Fe-4S] cluster</name>
        <dbReference type="ChEBI" id="CHEBI:49883"/>
        <note>4Fe-4S-S-AdoMet</note>
    </ligand>
</feature>
<sequence length="715" mass="79931">MSQLQPERAAYMPVTAQEMAERGWDVPDFVYVSGDAYVDHPSFGPALICRVLEHAGYRVAMLSQPDWHDTADFERFGAPRLGFLVSAGNIDSMVNHYTVAKKPRERDSYSPGGAPGRRPDRATIVYCNLIRRAFQHVPIVIGGVEASLRRFAHYDYWDDRVRNSILVDSGADILSYGMGERCILEIARALEDGALERRAIRGTCRMMREIPQGYIELPDVDAVRADKRAYCEMYNLSAREQDPVRGRGLAQRHGDRYLVAHPPQMPLSTRELDEVFALPFTRQWHPMYDAEGGVPALDEVKFSIMATRGCFGACSFCALTFHQGRIVTARSHESVIAEARLLTQMDGFKGYIHDVGGPTANFRRPACAKQLKSGTCPDRQCMYPDICAAAQPDHSEFVQLLRKLRALPGVKKVFIRSGLRYDWLLKEKDPTFFNDLVAHHVSGQLKVAPEHVSPRVLSMMGKPGQHVFEEFARRYAELNRRMGLRQYLVCYFMSSHPGSELTDAVRLAEFLRDSGLRPEQVQDFYPTPGTLSTAMYYTGLDPRTMKPVYVARSPHEKAMQRALMQYSVPRNAPLVRQALRLAGREDLIGYGPKCLVRPGSGSDDRPGARGHVERRPNGAKSSAREAGRGARTNERSRRATRQDERGQYGSKSGGRDQRGRSAIKADLRESGSGGRSARNARSGAAVPRGSKSGDSPKGSNQVNRRNARSGPARRR</sequence>
<feature type="domain" description="Radical SAM core" evidence="8">
    <location>
        <begin position="296"/>
        <end position="567"/>
    </location>
</feature>
<dbReference type="InterPro" id="IPR058240">
    <property type="entry name" value="rSAM_sf"/>
</dbReference>
<accession>A0A9D1LS80</accession>
<dbReference type="Proteomes" id="UP000824123">
    <property type="component" value="Unassembled WGS sequence"/>
</dbReference>
<dbReference type="SUPFAM" id="SSF102114">
    <property type="entry name" value="Radical SAM enzymes"/>
    <property type="match status" value="1"/>
</dbReference>
<keyword evidence="5 6" id="KW-0411">Iron-sulfur</keyword>
<dbReference type="InterPro" id="IPR023404">
    <property type="entry name" value="rSAM_horseshoe"/>
</dbReference>
<comment type="similarity">
    <text evidence="6">Belongs to the UPF0313 family.</text>
</comment>
<evidence type="ECO:0000256" key="3">
    <source>
        <dbReference type="ARBA" id="ARBA00022723"/>
    </source>
</evidence>
<dbReference type="SFLD" id="SFLDG01069">
    <property type="entry name" value="UPF0313"/>
    <property type="match status" value="1"/>
</dbReference>
<feature type="compositionally biased region" description="Basic residues" evidence="7">
    <location>
        <begin position="705"/>
        <end position="715"/>
    </location>
</feature>
<feature type="compositionally biased region" description="Basic and acidic residues" evidence="7">
    <location>
        <begin position="653"/>
        <end position="669"/>
    </location>
</feature>
<dbReference type="InterPro" id="IPR006638">
    <property type="entry name" value="Elp3/MiaA/NifB-like_rSAM"/>
</dbReference>
<protein>
    <submittedName>
        <fullName evidence="9">YgiQ family radical SAM protein</fullName>
    </submittedName>
</protein>
<evidence type="ECO:0000256" key="2">
    <source>
        <dbReference type="ARBA" id="ARBA00022691"/>
    </source>
</evidence>
<dbReference type="Pfam" id="PF08497">
    <property type="entry name" value="Radical_SAM_N"/>
    <property type="match status" value="1"/>
</dbReference>
<comment type="caution">
    <text evidence="9">The sequence shown here is derived from an EMBL/GenBank/DDBJ whole genome shotgun (WGS) entry which is preliminary data.</text>
</comment>
<feature type="binding site" evidence="6">
    <location>
        <position position="317"/>
    </location>
    <ligand>
        <name>[4Fe-4S] cluster</name>
        <dbReference type="ChEBI" id="CHEBI:49883"/>
        <note>4Fe-4S-S-AdoMet</note>
    </ligand>
</feature>
<evidence type="ECO:0000256" key="6">
    <source>
        <dbReference type="HAMAP-Rule" id="MF_01251"/>
    </source>
</evidence>
<dbReference type="PANTHER" id="PTHR32331:SF0">
    <property type="entry name" value="UPF0313 PROTEIN YGIQ"/>
    <property type="match status" value="1"/>
</dbReference>
<dbReference type="InterPro" id="IPR022946">
    <property type="entry name" value="UPF0313"/>
</dbReference>
<keyword evidence="2 6" id="KW-0949">S-adenosyl-L-methionine</keyword>
<feature type="binding site" evidence="6">
    <location>
        <position position="314"/>
    </location>
    <ligand>
        <name>[4Fe-4S] cluster</name>
        <dbReference type="ChEBI" id="CHEBI:49883"/>
        <note>4Fe-4S-S-AdoMet</note>
    </ligand>
</feature>
<dbReference type="GO" id="GO:0003824">
    <property type="term" value="F:catalytic activity"/>
    <property type="evidence" value="ECO:0007669"/>
    <property type="project" value="InterPro"/>
</dbReference>
<dbReference type="Gene3D" id="3.80.30.20">
    <property type="entry name" value="tm_1862 like domain"/>
    <property type="match status" value="1"/>
</dbReference>
<dbReference type="GO" id="GO:0051539">
    <property type="term" value="F:4 iron, 4 sulfur cluster binding"/>
    <property type="evidence" value="ECO:0007669"/>
    <property type="project" value="UniProtKB-KW"/>
</dbReference>
<reference evidence="9" key="1">
    <citation type="submission" date="2020-10" db="EMBL/GenBank/DDBJ databases">
        <authorList>
            <person name="Gilroy R."/>
        </authorList>
    </citation>
    <scope>NUCLEOTIDE SEQUENCE</scope>
    <source>
        <strain evidence="9">ChiSxjej2B14-8506</strain>
    </source>
</reference>
<dbReference type="AlphaFoldDB" id="A0A9D1LS80"/>
<keyword evidence="3 6" id="KW-0479">Metal-binding</keyword>
<dbReference type="PANTHER" id="PTHR32331">
    <property type="entry name" value="UPF0313 PROTEIN YGIQ"/>
    <property type="match status" value="1"/>
</dbReference>
<feature type="compositionally biased region" description="Low complexity" evidence="7">
    <location>
        <begin position="675"/>
        <end position="685"/>
    </location>
</feature>